<sequence>MKLTLFLKEKYNSFTKMQKIVFLIALMTLFVLIASTLINWHIISNKTIEKINLLQASEREFLLKSELHGIKTLGMFWRTNLTFTWLSNTFLVIALFIYAFHPKNYIVKQVLFLAIVYITITFVVYWTLIFGPDLKKFTPLYFFNTFIIHAVNPILGFVVWIINRKELEVSKKTIYLSLITMVCYYFFALITFFMGLPIHNELQNVPLKENVTLTKELDMTIYGFLNFTHPLFYKGTNTFVIVLLNIVIFVLGSVLTPLIGLFWTKVFRVKIRKR</sequence>
<keyword evidence="1" id="KW-0472">Membrane</keyword>
<dbReference type="NCBIfam" id="NF046009">
    <property type="entry name" value="MAGa3780_fam"/>
    <property type="match status" value="1"/>
</dbReference>
<gene>
    <name evidence="2" type="ORF">VO56_01570</name>
</gene>
<reference evidence="2 3" key="1">
    <citation type="journal article" date="2015" name="Genome Announc.">
        <title>Complete Genome Sequence of Mycoplasma meleagridis, a Possible Emerging Pathogen in Chickens.</title>
        <authorList>
            <person name="Abolnik C."/>
        </authorList>
    </citation>
    <scope>NUCLEOTIDE SEQUENCE [LARGE SCALE GENOMIC DNA]</scope>
    <source>
        <strain evidence="2 3">B2096 8B</strain>
    </source>
</reference>
<keyword evidence="1" id="KW-0812">Transmembrane</keyword>
<feature type="transmembrane region" description="Helical" evidence="1">
    <location>
        <begin position="81"/>
        <end position="98"/>
    </location>
</feature>
<feature type="transmembrane region" description="Helical" evidence="1">
    <location>
        <begin position="174"/>
        <end position="198"/>
    </location>
</feature>
<accession>A0A0D5ZJU1</accession>
<evidence type="ECO:0000313" key="2">
    <source>
        <dbReference type="EMBL" id="AKA49940.1"/>
    </source>
</evidence>
<dbReference type="Proteomes" id="UP000032722">
    <property type="component" value="Chromosome"/>
</dbReference>
<evidence type="ECO:0000313" key="3">
    <source>
        <dbReference type="Proteomes" id="UP000032722"/>
    </source>
</evidence>
<dbReference type="KEGG" id="mgb:VO56_01570"/>
<dbReference type="HOGENOM" id="CLU_083587_0_0_14"/>
<name>A0A0D5ZJU1_9BACT</name>
<dbReference type="PATRIC" id="fig|29556.3.peg.318"/>
<feature type="transmembrane region" description="Helical" evidence="1">
    <location>
        <begin position="20"/>
        <end position="43"/>
    </location>
</feature>
<proteinExistence type="predicted"/>
<feature type="transmembrane region" description="Helical" evidence="1">
    <location>
        <begin position="239"/>
        <end position="264"/>
    </location>
</feature>
<keyword evidence="1" id="KW-1133">Transmembrane helix</keyword>
<feature type="transmembrane region" description="Helical" evidence="1">
    <location>
        <begin position="141"/>
        <end position="162"/>
    </location>
</feature>
<dbReference type="AlphaFoldDB" id="A0A0D5ZJU1"/>
<organism evidence="3">
    <name type="scientific">Mycoplasmopsis gallinacea</name>
    <dbReference type="NCBI Taxonomy" id="29556"/>
    <lineage>
        <taxon>Bacteria</taxon>
        <taxon>Bacillati</taxon>
        <taxon>Mycoplasmatota</taxon>
        <taxon>Mycoplasmoidales</taxon>
        <taxon>Metamycoplasmataceae</taxon>
        <taxon>Mycoplasmopsis</taxon>
    </lineage>
</organism>
<dbReference type="EMBL" id="CP011021">
    <property type="protein sequence ID" value="AKA49940.1"/>
    <property type="molecule type" value="Genomic_DNA"/>
</dbReference>
<evidence type="ECO:0000256" key="1">
    <source>
        <dbReference type="SAM" id="Phobius"/>
    </source>
</evidence>
<protein>
    <submittedName>
        <fullName evidence="2">Uncharacterized protein</fullName>
    </submittedName>
</protein>
<feature type="transmembrane region" description="Helical" evidence="1">
    <location>
        <begin position="110"/>
        <end position="129"/>
    </location>
</feature>